<dbReference type="PANTHER" id="PTHR43283">
    <property type="entry name" value="BETA-LACTAMASE-RELATED"/>
    <property type="match status" value="1"/>
</dbReference>
<name>A0A2K8L463_9PROT</name>
<evidence type="ECO:0000313" key="4">
    <source>
        <dbReference type="Proteomes" id="UP000231637"/>
    </source>
</evidence>
<organism evidence="3 4">
    <name type="scientific">Mariprofundus ferrinatatus</name>
    <dbReference type="NCBI Taxonomy" id="1921087"/>
    <lineage>
        <taxon>Bacteria</taxon>
        <taxon>Pseudomonadati</taxon>
        <taxon>Pseudomonadota</taxon>
        <taxon>Candidatius Mariprofundia</taxon>
        <taxon>Mariprofundales</taxon>
        <taxon>Mariprofundaceae</taxon>
        <taxon>Mariprofundus</taxon>
    </lineage>
</organism>
<evidence type="ECO:0000256" key="1">
    <source>
        <dbReference type="SAM" id="SignalP"/>
    </source>
</evidence>
<dbReference type="Pfam" id="PF00144">
    <property type="entry name" value="Beta-lactamase"/>
    <property type="match status" value="1"/>
</dbReference>
<dbReference type="InterPro" id="IPR050789">
    <property type="entry name" value="Diverse_Enzym_Activities"/>
</dbReference>
<feature type="signal peptide" evidence="1">
    <location>
        <begin position="1"/>
        <end position="22"/>
    </location>
</feature>
<dbReference type="OrthoDB" id="5288296at2"/>
<proteinExistence type="predicted"/>
<sequence>MNKLLVALCLLCSFGILSHASAADYKIVKPEKVGLSSERLKNMDRLIDGYVAEKKIGGAVVLVARKGKIAYLHESGLADVGKPMRTDTIFRIVSMTKPITSAAIMMLYEEGKLLLSDPVAKYIPEFRNQKVLVPNPAGADFPYRLEPVKREVQIRDLLAHTSGILYLFLNDVYPNPARNMVVDLYKEAGITDGFCRPNETIGDMVKRLARLPLYAHPGEVWDYGLNSDILGYLVEVVSGMRFDKFVVERIFKPLKMNDSHFYIPKEKLPRLAAVWKSDWKGHLERAKPEPIISGDLCLNPGDAEALYGKYLAGGANVLSTPYDYFRFAQMFLNGGELDGVRLLSRKTVALMAATNHIGEHEAEFLHSKGWKFGLGFAIQADREHPVDSGAVGAYEWAGIYSTRFSVDPKDEKITIFMSQTNPFGHHFELWDKVLVISASAVAD</sequence>
<keyword evidence="4" id="KW-1185">Reference proteome</keyword>
<accession>A0A2K8L463</accession>
<dbReference type="RefSeq" id="WP_100265502.1">
    <property type="nucleotide sequence ID" value="NZ_CP018800.1"/>
</dbReference>
<dbReference type="KEGG" id="mfn:Ga0123462_1251"/>
<protein>
    <submittedName>
        <fullName evidence="3">CubicO group peptidase, beta-lactamase class C family</fullName>
    </submittedName>
</protein>
<dbReference type="InterPro" id="IPR001466">
    <property type="entry name" value="Beta-lactam-related"/>
</dbReference>
<dbReference type="Gene3D" id="3.40.710.10">
    <property type="entry name" value="DD-peptidase/beta-lactamase superfamily"/>
    <property type="match status" value="1"/>
</dbReference>
<feature type="domain" description="Beta-lactamase-related" evidence="2">
    <location>
        <begin position="43"/>
        <end position="430"/>
    </location>
</feature>
<gene>
    <name evidence="3" type="ORF">Ga0123462_1251</name>
</gene>
<dbReference type="InterPro" id="IPR012338">
    <property type="entry name" value="Beta-lactam/transpept-like"/>
</dbReference>
<feature type="chain" id="PRO_5014616424" evidence="1">
    <location>
        <begin position="23"/>
        <end position="443"/>
    </location>
</feature>
<dbReference type="PANTHER" id="PTHR43283:SF3">
    <property type="entry name" value="BETA-LACTAMASE FAMILY PROTEIN (AFU_ORTHOLOGUE AFUA_5G07500)"/>
    <property type="match status" value="1"/>
</dbReference>
<dbReference type="AlphaFoldDB" id="A0A2K8L463"/>
<dbReference type="Proteomes" id="UP000231637">
    <property type="component" value="Chromosome"/>
</dbReference>
<keyword evidence="1" id="KW-0732">Signal</keyword>
<reference evidence="3 4" key="1">
    <citation type="submission" date="2016-12" db="EMBL/GenBank/DDBJ databases">
        <title>Isolation and genomic insights into novel planktonic Zetaproteobacteria from stratified waters of the Chesapeake Bay.</title>
        <authorList>
            <person name="McAllister S.M."/>
            <person name="Kato S."/>
            <person name="Chan C.S."/>
            <person name="Chiu B.K."/>
            <person name="Field E.K."/>
        </authorList>
    </citation>
    <scope>NUCLEOTIDE SEQUENCE [LARGE SCALE GENOMIC DNA]</scope>
    <source>
        <strain evidence="3 4">CP-8</strain>
    </source>
</reference>
<evidence type="ECO:0000313" key="3">
    <source>
        <dbReference type="EMBL" id="ATX82115.1"/>
    </source>
</evidence>
<dbReference type="SUPFAM" id="SSF56601">
    <property type="entry name" value="beta-lactamase/transpeptidase-like"/>
    <property type="match status" value="1"/>
</dbReference>
<dbReference type="EMBL" id="CP018800">
    <property type="protein sequence ID" value="ATX82115.1"/>
    <property type="molecule type" value="Genomic_DNA"/>
</dbReference>
<evidence type="ECO:0000259" key="2">
    <source>
        <dbReference type="Pfam" id="PF00144"/>
    </source>
</evidence>